<dbReference type="EMBL" id="CAKMMF010000038">
    <property type="protein sequence ID" value="CAH1222108.1"/>
    <property type="molecule type" value="Genomic_DNA"/>
</dbReference>
<dbReference type="RefSeq" id="WP_236345958.1">
    <property type="nucleotide sequence ID" value="NZ_CAKMMF010000038.1"/>
</dbReference>
<dbReference type="Proteomes" id="UP000838686">
    <property type="component" value="Unassembled WGS sequence"/>
</dbReference>
<evidence type="ECO:0000313" key="1">
    <source>
        <dbReference type="EMBL" id="CAH1222108.1"/>
    </source>
</evidence>
<name>A0ABM9CR91_9BACL</name>
<proteinExistence type="predicted"/>
<keyword evidence="2" id="KW-1185">Reference proteome</keyword>
<organism evidence="1 2">
    <name type="scientific">Paenibacillus plantiphilus</name>
    <dbReference type="NCBI Taxonomy" id="2905650"/>
    <lineage>
        <taxon>Bacteria</taxon>
        <taxon>Bacillati</taxon>
        <taxon>Bacillota</taxon>
        <taxon>Bacilli</taxon>
        <taxon>Bacillales</taxon>
        <taxon>Paenibacillaceae</taxon>
        <taxon>Paenibacillus</taxon>
    </lineage>
</organism>
<sequence length="97" mass="10971">MGVKHAREYEEILADLTEAIHAIGDGYLFFDMEAQDWESLSEPERKELMQTLADDVFFGLGEDDVIEVGSGVIAYRSKHHCIEVSVDGKESRIVRLI</sequence>
<protein>
    <submittedName>
        <fullName evidence="1">Uncharacterized protein</fullName>
    </submittedName>
</protein>
<accession>A0ABM9CR91</accession>
<reference evidence="1" key="1">
    <citation type="submission" date="2022-01" db="EMBL/GenBank/DDBJ databases">
        <authorList>
            <person name="Criscuolo A."/>
        </authorList>
    </citation>
    <scope>NUCLEOTIDE SEQUENCE</scope>
    <source>
        <strain evidence="1">CIP111893</strain>
    </source>
</reference>
<comment type="caution">
    <text evidence="1">The sequence shown here is derived from an EMBL/GenBank/DDBJ whole genome shotgun (WGS) entry which is preliminary data.</text>
</comment>
<gene>
    <name evidence="1" type="ORF">PAECIP111893_04815</name>
</gene>
<evidence type="ECO:0000313" key="2">
    <source>
        <dbReference type="Proteomes" id="UP000838686"/>
    </source>
</evidence>